<keyword evidence="1" id="KW-0812">Transmembrane</keyword>
<protein>
    <recommendedName>
        <fullName evidence="2">General stress protein 17M-like domain-containing protein</fullName>
    </recommendedName>
</protein>
<dbReference type="EMBL" id="LXQD01000324">
    <property type="protein sequence ID" value="RCJ22792.1"/>
    <property type="molecule type" value="Genomic_DNA"/>
</dbReference>
<reference evidence="3" key="1">
    <citation type="submission" date="2016-04" db="EMBL/GenBank/DDBJ databases">
        <authorList>
            <person name="Tabuchi Yagui T.R."/>
        </authorList>
    </citation>
    <scope>NUCLEOTIDE SEQUENCE [LARGE SCALE GENOMIC DNA]</scope>
    <source>
        <strain evidence="3">NIES-26</strain>
    </source>
</reference>
<keyword evidence="1" id="KW-1133">Transmembrane helix</keyword>
<dbReference type="PANTHER" id="PTHR36109:SF2">
    <property type="entry name" value="MEMBRANE PROTEIN"/>
    <property type="match status" value="1"/>
</dbReference>
<evidence type="ECO:0000256" key="1">
    <source>
        <dbReference type="SAM" id="Phobius"/>
    </source>
</evidence>
<dbReference type="Pfam" id="PF11181">
    <property type="entry name" value="YflT"/>
    <property type="match status" value="1"/>
</dbReference>
<organism evidence="3 4">
    <name type="scientific">Nostoc minutum NIES-26</name>
    <dbReference type="NCBI Taxonomy" id="1844469"/>
    <lineage>
        <taxon>Bacteria</taxon>
        <taxon>Bacillati</taxon>
        <taxon>Cyanobacteriota</taxon>
        <taxon>Cyanophyceae</taxon>
        <taxon>Nostocales</taxon>
        <taxon>Nostocaceae</taxon>
        <taxon>Nostoc</taxon>
    </lineage>
</organism>
<gene>
    <name evidence="3" type="ORF">A6770_29620</name>
</gene>
<keyword evidence="4" id="KW-1185">Reference proteome</keyword>
<evidence type="ECO:0000313" key="4">
    <source>
        <dbReference type="Proteomes" id="UP000252107"/>
    </source>
</evidence>
<evidence type="ECO:0000313" key="3">
    <source>
        <dbReference type="EMBL" id="RCJ22792.1"/>
    </source>
</evidence>
<keyword evidence="1" id="KW-0472">Membrane</keyword>
<comment type="caution">
    <text evidence="3">The sequence shown here is derived from an EMBL/GenBank/DDBJ whole genome shotgun (WGS) entry which is preliminary data.</text>
</comment>
<dbReference type="PANTHER" id="PTHR36109">
    <property type="entry name" value="MEMBRANE PROTEIN-RELATED"/>
    <property type="match status" value="1"/>
</dbReference>
<accession>A0A367QHW5</accession>
<proteinExistence type="predicted"/>
<feature type="domain" description="General stress protein 17M-like" evidence="2">
    <location>
        <begin position="10"/>
        <end position="77"/>
    </location>
</feature>
<dbReference type="InterPro" id="IPR025889">
    <property type="entry name" value="GSP17M-like_dom"/>
</dbReference>
<feature type="transmembrane region" description="Helical" evidence="1">
    <location>
        <begin position="88"/>
        <end position="116"/>
    </location>
</feature>
<name>A0A367QHW5_9NOSO</name>
<sequence length="191" mass="20617">MITTHNKYAVGVFTSRKAAEESVNELKASSFPIKKVAIFARHADRINRIGEVQISSRIDNHNVDTTGSVGDTLSAGFWGSVLVGLSSLVLPGGIGVIIAVGSIGAAFVISVAGVAVSAIATNHLIKVLAGLGIPEDRARRYCDRIQCCEYLFVLKGKDEEIQSAEPILREHEIQYWGIYEPPQSVNKLINI</sequence>
<dbReference type="AlphaFoldDB" id="A0A367QHW5"/>
<dbReference type="InterPro" id="IPR052948">
    <property type="entry name" value="Low_temp-induced_all0457"/>
</dbReference>
<evidence type="ECO:0000259" key="2">
    <source>
        <dbReference type="Pfam" id="PF11181"/>
    </source>
</evidence>
<dbReference type="Proteomes" id="UP000252107">
    <property type="component" value="Unassembled WGS sequence"/>
</dbReference>